<sequence length="312" mass="34685">MSEIYVPMRFGADEWITFCFKFLLGREPDFDGREHFREYLRNNPDISPHEFANVFIGSPEFSSKHPRQAIHSLGETASVHTINGVEIYVRQGDWVYASAIVDGVYEPWVADIIRKCLPIGGCFLDLGGNMGIHSAVASAVVGPTGQVFVVEANAENAGLIRRSSREFGRANIVTLPVALSDGARICLLSVDDVGTNKAIGQAGEPVMTAALDQLLPDLERVDLIKLDVEGHEEFVIRGAQQTINRFKPPIIAEYSRHDNRQPYVKSLFEMGYSVRLIRHDCTLSDFCANTDLLDKLIPESSPVMDILFTRSD</sequence>
<dbReference type="AlphaFoldDB" id="A0A9X1IRM7"/>
<dbReference type="GO" id="GO:0032259">
    <property type="term" value="P:methylation"/>
    <property type="evidence" value="ECO:0007669"/>
    <property type="project" value="UniProtKB-KW"/>
</dbReference>
<dbReference type="InterPro" id="IPR006342">
    <property type="entry name" value="FkbM_mtfrase"/>
</dbReference>
<dbReference type="SUPFAM" id="SSF53335">
    <property type="entry name" value="S-adenosyl-L-methionine-dependent methyltransferases"/>
    <property type="match status" value="1"/>
</dbReference>
<dbReference type="Proteomes" id="UP001138757">
    <property type="component" value="Unassembled WGS sequence"/>
</dbReference>
<comment type="caution">
    <text evidence="2">The sequence shown here is derived from an EMBL/GenBank/DDBJ whole genome shotgun (WGS) entry which is preliminary data.</text>
</comment>
<keyword evidence="2" id="KW-0489">Methyltransferase</keyword>
<reference evidence="2" key="1">
    <citation type="submission" date="2021-05" db="EMBL/GenBank/DDBJ databases">
        <title>Genome of Sphingobium sp. strain.</title>
        <authorList>
            <person name="Fan R."/>
        </authorList>
    </citation>
    <scope>NUCLEOTIDE SEQUENCE</scope>
    <source>
        <strain evidence="2">H33</strain>
    </source>
</reference>
<keyword evidence="3" id="KW-1185">Reference proteome</keyword>
<feature type="domain" description="Methyltransferase FkbM" evidence="1">
    <location>
        <begin position="141"/>
        <end position="262"/>
    </location>
</feature>
<dbReference type="Pfam" id="PF05050">
    <property type="entry name" value="Methyltransf_21"/>
    <property type="match status" value="1"/>
</dbReference>
<evidence type="ECO:0000313" key="3">
    <source>
        <dbReference type="Proteomes" id="UP001138757"/>
    </source>
</evidence>
<dbReference type="Gene3D" id="3.40.50.150">
    <property type="entry name" value="Vaccinia Virus protein VP39"/>
    <property type="match status" value="1"/>
</dbReference>
<dbReference type="NCBIfam" id="TIGR01444">
    <property type="entry name" value="fkbM_fam"/>
    <property type="match status" value="1"/>
</dbReference>
<dbReference type="RefSeq" id="WP_214623561.1">
    <property type="nucleotide sequence ID" value="NZ_JAHGAW010000007.1"/>
</dbReference>
<organism evidence="2 3">
    <name type="scientific">Sphingobium nicotianae</name>
    <dbReference type="NCBI Taxonomy" id="2782607"/>
    <lineage>
        <taxon>Bacteria</taxon>
        <taxon>Pseudomonadati</taxon>
        <taxon>Pseudomonadota</taxon>
        <taxon>Alphaproteobacteria</taxon>
        <taxon>Sphingomonadales</taxon>
        <taxon>Sphingomonadaceae</taxon>
        <taxon>Sphingobium</taxon>
    </lineage>
</organism>
<dbReference type="PANTHER" id="PTHR34203:SF15">
    <property type="entry name" value="SLL1173 PROTEIN"/>
    <property type="match status" value="1"/>
</dbReference>
<evidence type="ECO:0000313" key="2">
    <source>
        <dbReference type="EMBL" id="MBT2187512.1"/>
    </source>
</evidence>
<dbReference type="EMBL" id="JAHGAW010000007">
    <property type="protein sequence ID" value="MBT2187512.1"/>
    <property type="molecule type" value="Genomic_DNA"/>
</dbReference>
<dbReference type="GO" id="GO:0008168">
    <property type="term" value="F:methyltransferase activity"/>
    <property type="evidence" value="ECO:0007669"/>
    <property type="project" value="UniProtKB-KW"/>
</dbReference>
<evidence type="ECO:0000259" key="1">
    <source>
        <dbReference type="Pfam" id="PF05050"/>
    </source>
</evidence>
<proteinExistence type="predicted"/>
<keyword evidence="2" id="KW-0808">Transferase</keyword>
<gene>
    <name evidence="2" type="ORF">KK488_11210</name>
</gene>
<dbReference type="InterPro" id="IPR029063">
    <property type="entry name" value="SAM-dependent_MTases_sf"/>
</dbReference>
<accession>A0A9X1IRM7</accession>
<name>A0A9X1IRM7_9SPHN</name>
<protein>
    <submittedName>
        <fullName evidence="2">FkbM family methyltransferase</fullName>
    </submittedName>
</protein>
<dbReference type="InterPro" id="IPR052514">
    <property type="entry name" value="SAM-dependent_MTase"/>
</dbReference>
<dbReference type="PANTHER" id="PTHR34203">
    <property type="entry name" value="METHYLTRANSFERASE, FKBM FAMILY PROTEIN"/>
    <property type="match status" value="1"/>
</dbReference>